<proteinExistence type="predicted"/>
<gene>
    <name evidence="2" type="ORF">VNO77_46327</name>
</gene>
<evidence type="ECO:0000256" key="1">
    <source>
        <dbReference type="SAM" id="MobiDB-lite"/>
    </source>
</evidence>
<dbReference type="Proteomes" id="UP001367508">
    <property type="component" value="Unassembled WGS sequence"/>
</dbReference>
<name>A0AAN9JJA3_CANGL</name>
<dbReference type="EMBL" id="JAYMYQ010000023">
    <property type="protein sequence ID" value="KAK7299002.1"/>
    <property type="molecule type" value="Genomic_DNA"/>
</dbReference>
<comment type="caution">
    <text evidence="2">The sequence shown here is derived from an EMBL/GenBank/DDBJ whole genome shotgun (WGS) entry which is preliminary data.</text>
</comment>
<organism evidence="2 3">
    <name type="scientific">Canavalia gladiata</name>
    <name type="common">Sword bean</name>
    <name type="synonym">Dolichos gladiatus</name>
    <dbReference type="NCBI Taxonomy" id="3824"/>
    <lineage>
        <taxon>Eukaryota</taxon>
        <taxon>Viridiplantae</taxon>
        <taxon>Streptophyta</taxon>
        <taxon>Embryophyta</taxon>
        <taxon>Tracheophyta</taxon>
        <taxon>Spermatophyta</taxon>
        <taxon>Magnoliopsida</taxon>
        <taxon>eudicotyledons</taxon>
        <taxon>Gunneridae</taxon>
        <taxon>Pentapetalae</taxon>
        <taxon>rosids</taxon>
        <taxon>fabids</taxon>
        <taxon>Fabales</taxon>
        <taxon>Fabaceae</taxon>
        <taxon>Papilionoideae</taxon>
        <taxon>50 kb inversion clade</taxon>
        <taxon>NPAAA clade</taxon>
        <taxon>indigoferoid/millettioid clade</taxon>
        <taxon>Phaseoleae</taxon>
        <taxon>Canavalia</taxon>
    </lineage>
</organism>
<feature type="region of interest" description="Disordered" evidence="1">
    <location>
        <begin position="287"/>
        <end position="329"/>
    </location>
</feature>
<sequence length="329" mass="36378">MSNRLYHRDENSNLNYAGVGLSAEALLPSYLIPQFPEGESVECIGGTIQIFKRCPESSVYGHKSSKAAHLLLPTCKRWSPEFPPPAELPTIQLFLMPHLYDRPVSKIRYVSSFPPTDAVSVKRFGRLSRLCQVFLFIESDFSSKAVRTGDALSSADTASPSFSLHSSCPELKFWYQLYVVIVVLSGTNPSIVRLRRIKPSRFGSKRALKISPIQVGTEVSDQLVDVIIRRRQYSSSLGGRESHERGYRPQAALDVQGLAQALHTLPPGARPRSSPVQERIPFGEVPPVVSGFPLANQPGFTSQPTPGYVPQPQPGSSQPSWRHANKVSR</sequence>
<reference evidence="2 3" key="1">
    <citation type="submission" date="2024-01" db="EMBL/GenBank/DDBJ databases">
        <title>The genomes of 5 underutilized Papilionoideae crops provide insights into root nodulation and disease resistanc.</title>
        <authorList>
            <person name="Jiang F."/>
        </authorList>
    </citation>
    <scope>NUCLEOTIDE SEQUENCE [LARGE SCALE GENOMIC DNA]</scope>
    <source>
        <strain evidence="2">LVBAO_FW01</strain>
        <tissue evidence="2">Leaves</tissue>
    </source>
</reference>
<evidence type="ECO:0000313" key="3">
    <source>
        <dbReference type="Proteomes" id="UP001367508"/>
    </source>
</evidence>
<protein>
    <submittedName>
        <fullName evidence="2">Uncharacterized protein</fullName>
    </submittedName>
</protein>
<accession>A0AAN9JJA3</accession>
<dbReference type="AlphaFoldDB" id="A0AAN9JJA3"/>
<evidence type="ECO:0000313" key="2">
    <source>
        <dbReference type="EMBL" id="KAK7299002.1"/>
    </source>
</evidence>
<keyword evidence="3" id="KW-1185">Reference proteome</keyword>